<protein>
    <submittedName>
        <fullName evidence="1">Uncharacterized protein</fullName>
    </submittedName>
</protein>
<sequence>MESSGVISTGGTMWKRLFENEDLDITVPEVHEMLENSTLSEWKWLQLALIALVDGLIVCGNKHLKVSPSYIEIIEDPL</sequence>
<evidence type="ECO:0000313" key="2">
    <source>
        <dbReference type="EMBL" id="KAF3546968.1"/>
    </source>
</evidence>
<dbReference type="Proteomes" id="UP000266723">
    <property type="component" value="Unassembled WGS sequence"/>
</dbReference>
<evidence type="ECO:0000313" key="1">
    <source>
        <dbReference type="EMBL" id="KAF2612903.1"/>
    </source>
</evidence>
<dbReference type="EMBL" id="QGKV02000832">
    <property type="protein sequence ID" value="KAF3546968.1"/>
    <property type="molecule type" value="Genomic_DNA"/>
</dbReference>
<dbReference type="AlphaFoldDB" id="A0A3N6QSR5"/>
<organism evidence="1">
    <name type="scientific">Brassica cretica</name>
    <name type="common">Mustard</name>
    <dbReference type="NCBI Taxonomy" id="69181"/>
    <lineage>
        <taxon>Eukaryota</taxon>
        <taxon>Viridiplantae</taxon>
        <taxon>Streptophyta</taxon>
        <taxon>Embryophyta</taxon>
        <taxon>Tracheophyta</taxon>
        <taxon>Spermatophyta</taxon>
        <taxon>Magnoliopsida</taxon>
        <taxon>eudicotyledons</taxon>
        <taxon>Gunneridae</taxon>
        <taxon>Pentapetalae</taxon>
        <taxon>rosids</taxon>
        <taxon>malvids</taxon>
        <taxon>Brassicales</taxon>
        <taxon>Brassicaceae</taxon>
        <taxon>Brassiceae</taxon>
        <taxon>Brassica</taxon>
    </lineage>
</organism>
<dbReference type="EMBL" id="QGKY02000089">
    <property type="protein sequence ID" value="KAF2612903.1"/>
    <property type="molecule type" value="Genomic_DNA"/>
</dbReference>
<comment type="caution">
    <text evidence="1">The sequence shown here is derived from an EMBL/GenBank/DDBJ whole genome shotgun (WGS) entry which is preliminary data.</text>
</comment>
<name>A0A3N6QSR5_BRACR</name>
<proteinExistence type="predicted"/>
<keyword evidence="3" id="KW-1185">Reference proteome</keyword>
<evidence type="ECO:0000313" key="3">
    <source>
        <dbReference type="Proteomes" id="UP000266723"/>
    </source>
</evidence>
<gene>
    <name evidence="2" type="ORF">DY000_02002804</name>
    <name evidence="1" type="ORF">F2Q70_00009036</name>
</gene>
<accession>A0A3N6QSR5</accession>
<reference evidence="1" key="1">
    <citation type="submission" date="2019-12" db="EMBL/GenBank/DDBJ databases">
        <title>Genome sequencing and annotation of Brassica cretica.</title>
        <authorList>
            <person name="Studholme D.J."/>
            <person name="Sarris P.F."/>
        </authorList>
    </citation>
    <scope>NUCLEOTIDE SEQUENCE</scope>
    <source>
        <strain evidence="1">PFS-102/07</strain>
        <tissue evidence="1">Leaf</tissue>
    </source>
</reference>
<reference evidence="2 3" key="3">
    <citation type="journal article" date="2020" name="BMC Genomics">
        <title>Intraspecific diversification of the crop wild relative Brassica cretica Lam. using demographic model selection.</title>
        <authorList>
            <person name="Kioukis A."/>
            <person name="Michalopoulou V.A."/>
            <person name="Briers L."/>
            <person name="Pirintsos S."/>
            <person name="Studholme D.J."/>
            <person name="Pavlidis P."/>
            <person name="Sarris P.F."/>
        </authorList>
    </citation>
    <scope>NUCLEOTIDE SEQUENCE [LARGE SCALE GENOMIC DNA]</scope>
    <source>
        <strain evidence="3">cv. PFS-1207/04</strain>
        <strain evidence="2">PFS-1207/04</strain>
    </source>
</reference>
<reference evidence="2" key="2">
    <citation type="submission" date="2019-12" db="EMBL/GenBank/DDBJ databases">
        <authorList>
            <person name="Studholme D.J."/>
            <person name="Sarris P."/>
        </authorList>
    </citation>
    <scope>NUCLEOTIDE SEQUENCE</scope>
    <source>
        <strain evidence="2">PFS-1207/04</strain>
        <tissue evidence="2">Leaf</tissue>
    </source>
</reference>